<keyword evidence="1" id="KW-1133">Transmembrane helix</keyword>
<evidence type="ECO:0000313" key="3">
    <source>
        <dbReference type="WBParaSite" id="nRc.2.0.1.t28777-RA"/>
    </source>
</evidence>
<proteinExistence type="predicted"/>
<organism evidence="2 3">
    <name type="scientific">Romanomermis culicivorax</name>
    <name type="common">Nematode worm</name>
    <dbReference type="NCBI Taxonomy" id="13658"/>
    <lineage>
        <taxon>Eukaryota</taxon>
        <taxon>Metazoa</taxon>
        <taxon>Ecdysozoa</taxon>
        <taxon>Nematoda</taxon>
        <taxon>Enoplea</taxon>
        <taxon>Dorylaimia</taxon>
        <taxon>Mermithida</taxon>
        <taxon>Mermithoidea</taxon>
        <taxon>Mermithidae</taxon>
        <taxon>Romanomermis</taxon>
    </lineage>
</organism>
<evidence type="ECO:0000313" key="2">
    <source>
        <dbReference type="Proteomes" id="UP000887565"/>
    </source>
</evidence>
<reference evidence="3" key="1">
    <citation type="submission" date="2022-11" db="UniProtKB">
        <authorList>
            <consortium name="WormBaseParasite"/>
        </authorList>
    </citation>
    <scope>IDENTIFICATION</scope>
</reference>
<name>A0A915JSE2_ROMCU</name>
<dbReference type="AlphaFoldDB" id="A0A915JSE2"/>
<evidence type="ECO:0000256" key="1">
    <source>
        <dbReference type="SAM" id="Phobius"/>
    </source>
</evidence>
<dbReference type="Proteomes" id="UP000887565">
    <property type="component" value="Unplaced"/>
</dbReference>
<dbReference type="WBParaSite" id="nRc.2.0.1.t28777-RA">
    <property type="protein sequence ID" value="nRc.2.0.1.t28777-RA"/>
    <property type="gene ID" value="nRc.2.0.1.g28777"/>
</dbReference>
<keyword evidence="1" id="KW-0472">Membrane</keyword>
<sequence>MTLDQNSYVYRTFICISIVILIATIYVICNVAMKPEGMDSKPGNFGQALIRMITPPWTLAAGGIAPASPRKPFDTTPKM</sequence>
<protein>
    <submittedName>
        <fullName evidence="3">Uncharacterized protein</fullName>
    </submittedName>
</protein>
<accession>A0A915JSE2</accession>
<keyword evidence="2" id="KW-1185">Reference proteome</keyword>
<keyword evidence="1" id="KW-0812">Transmembrane</keyword>
<feature type="transmembrane region" description="Helical" evidence="1">
    <location>
        <begin position="12"/>
        <end position="33"/>
    </location>
</feature>